<sequence length="287" mass="30785">MIMKAVHQAKGNTMKKIMKATTTTLALLVAATLGGCSSTPKDAGKPFVQNPKESVALNVAAYAGYPYILRDNGYSNGLDALATSGGNAVLLASDLAGSLGSLGGASLGLGLGLFTSMAAEYPLPMSEVMTAKLNPGEDYRSAATVLRVLKANYEMREVREKTDGDTLKQFLGKDSLNDYVCEPTTYKKFDFECFDPAYKKYSHFVGVSRPANGTEFGEVMPLTPGRYGVYFLTSDRGAVLIPKADAPDPYFTYTKGVYVIGDTVLPKIAPREDGKRLVFLHGKATLI</sequence>
<organism evidence="2">
    <name type="scientific">Aeromonas caviae</name>
    <name type="common">Aeromonas punctata</name>
    <dbReference type="NCBI Taxonomy" id="648"/>
    <lineage>
        <taxon>Bacteria</taxon>
        <taxon>Pseudomonadati</taxon>
        <taxon>Pseudomonadota</taxon>
        <taxon>Gammaproteobacteria</taxon>
        <taxon>Aeromonadales</taxon>
        <taxon>Aeromonadaceae</taxon>
        <taxon>Aeromonas</taxon>
    </lineage>
</organism>
<dbReference type="AlphaFoldDB" id="A0A7U0LDW7"/>
<name>A0A7U0LDW7_AERCA</name>
<reference evidence="2" key="1">
    <citation type="submission" date="2021-01" db="EMBL/GenBank/DDBJ databases">
        <title>GES Beta-lactamases isolated from hospital effluents in Brazil.</title>
        <authorList>
            <person name="Conte D."/>
            <person name="Mesa D."/>
            <person name="Palmeiro J.K."/>
            <person name="Dalla-Costa L.M."/>
        </authorList>
    </citation>
    <scope>NUCLEOTIDE SEQUENCE [LARGE SCALE GENOMIC DNA]</scope>
    <source>
        <strain evidence="2">Aero21</strain>
        <plasmid evidence="2">p1</plasmid>
    </source>
</reference>
<evidence type="ECO:0000313" key="2">
    <source>
        <dbReference type="EMBL" id="QQX12714.1"/>
    </source>
</evidence>
<dbReference type="Proteomes" id="UP001304847">
    <property type="component" value="Unassembled WGS sequence"/>
</dbReference>
<dbReference type="EMBL" id="CP068231">
    <property type="protein sequence ID" value="QQX12714.1"/>
    <property type="molecule type" value="Genomic_DNA"/>
</dbReference>
<evidence type="ECO:0000313" key="1">
    <source>
        <dbReference type="EMBL" id="MEA9438237.1"/>
    </source>
</evidence>
<dbReference type="EMBL" id="JAYGOJ010000182">
    <property type="protein sequence ID" value="MEA9438237.1"/>
    <property type="molecule type" value="Genomic_DNA"/>
</dbReference>
<evidence type="ECO:0000313" key="3">
    <source>
        <dbReference type="Proteomes" id="UP001304847"/>
    </source>
</evidence>
<geneLocation type="plasmid" evidence="2">
    <name>p1</name>
</geneLocation>
<keyword evidence="3" id="KW-1185">Reference proteome</keyword>
<accession>A0A7U0LDW7</accession>
<dbReference type="RefSeq" id="WP_202154978.1">
    <property type="nucleotide sequence ID" value="NZ_JAYGOJ010000182.1"/>
</dbReference>
<gene>
    <name evidence="2" type="ORF">JC965_26695</name>
    <name evidence="1" type="ORF">VCX44_21125</name>
</gene>
<keyword evidence="2" id="KW-0614">Plasmid</keyword>
<proteinExistence type="predicted"/>
<reference evidence="1 3" key="2">
    <citation type="submission" date="2023-12" db="EMBL/GenBank/DDBJ databases">
        <title>Characterization of antibiotic resistance in Aeromonas spp. in hospital effluent.</title>
        <authorList>
            <person name="Negoseki B.R.S."/>
            <person name="Krul D."/>
            <person name="Siqueira A.C."/>
            <person name="Almeida M."/>
            <person name="Mesa D."/>
            <person name="Conte D."/>
            <person name="Dalla-Costa L.M."/>
        </authorList>
    </citation>
    <scope>NUCLEOTIDE SEQUENCE [LARGE SCALE GENOMIC DNA]</scope>
    <source>
        <strain evidence="1 3">36v</strain>
    </source>
</reference>
<protein>
    <submittedName>
        <fullName evidence="2">Uncharacterized protein</fullName>
    </submittedName>
</protein>